<evidence type="ECO:0000256" key="3">
    <source>
        <dbReference type="SAM" id="SignalP"/>
    </source>
</evidence>
<dbReference type="EMBL" id="GBRD01015904">
    <property type="protein sequence ID" value="JAG49922.1"/>
    <property type="molecule type" value="Transcribed_RNA"/>
</dbReference>
<gene>
    <name evidence="5" type="primary">CTRA_3</name>
    <name evidence="5" type="ORF">CM83_2489</name>
</gene>
<dbReference type="EMBL" id="GBHO01035625">
    <property type="protein sequence ID" value="JAG07979.1"/>
    <property type="molecule type" value="Transcribed_RNA"/>
</dbReference>
<evidence type="ECO:0000256" key="2">
    <source>
        <dbReference type="ARBA" id="ARBA00024195"/>
    </source>
</evidence>
<keyword evidence="1" id="KW-1015">Disulfide bond</keyword>
<dbReference type="Pfam" id="PF00089">
    <property type="entry name" value="Trypsin"/>
    <property type="match status" value="1"/>
</dbReference>
<reference evidence="6" key="3">
    <citation type="submission" date="2014-09" db="EMBL/GenBank/DDBJ databases">
        <authorList>
            <person name="Magalhaes I.L.F."/>
            <person name="Oliveira U."/>
            <person name="Santos F.R."/>
            <person name="Vidigal T.H.D.A."/>
            <person name="Brescovit A.D."/>
            <person name="Santos A.J."/>
        </authorList>
    </citation>
    <scope>NUCLEOTIDE SEQUENCE</scope>
</reference>
<evidence type="ECO:0000313" key="6">
    <source>
        <dbReference type="EMBL" id="JAG49922.1"/>
    </source>
</evidence>
<evidence type="ECO:0000313" key="5">
    <source>
        <dbReference type="EMBL" id="JAG07979.1"/>
    </source>
</evidence>
<dbReference type="InterPro" id="IPR043504">
    <property type="entry name" value="Peptidase_S1_PA_chymotrypsin"/>
</dbReference>
<dbReference type="Gene3D" id="2.40.10.10">
    <property type="entry name" value="Trypsin-like serine proteases"/>
    <property type="match status" value="1"/>
</dbReference>
<dbReference type="SMART" id="SM00020">
    <property type="entry name" value="Tryp_SPc"/>
    <property type="match status" value="1"/>
</dbReference>
<dbReference type="AlphaFoldDB" id="A0A0A9WJJ6"/>
<evidence type="ECO:0000259" key="4">
    <source>
        <dbReference type="PROSITE" id="PS50240"/>
    </source>
</evidence>
<reference evidence="5" key="1">
    <citation type="journal article" date="2014" name="PLoS ONE">
        <title>Transcriptome-Based Identification of ABC Transporters in the Western Tarnished Plant Bug Lygus hesperus.</title>
        <authorList>
            <person name="Hull J.J."/>
            <person name="Chaney K."/>
            <person name="Geib S.M."/>
            <person name="Fabrick J.A."/>
            <person name="Brent C.S."/>
            <person name="Walsh D."/>
            <person name="Lavine L.C."/>
        </authorList>
    </citation>
    <scope>NUCLEOTIDE SEQUENCE</scope>
</reference>
<dbReference type="InterPro" id="IPR009003">
    <property type="entry name" value="Peptidase_S1_PA"/>
</dbReference>
<evidence type="ECO:0000256" key="1">
    <source>
        <dbReference type="ARBA" id="ARBA00023157"/>
    </source>
</evidence>
<organism evidence="5">
    <name type="scientific">Lygus hesperus</name>
    <name type="common">Western plant bug</name>
    <dbReference type="NCBI Taxonomy" id="30085"/>
    <lineage>
        <taxon>Eukaryota</taxon>
        <taxon>Metazoa</taxon>
        <taxon>Ecdysozoa</taxon>
        <taxon>Arthropoda</taxon>
        <taxon>Hexapoda</taxon>
        <taxon>Insecta</taxon>
        <taxon>Pterygota</taxon>
        <taxon>Neoptera</taxon>
        <taxon>Paraneoptera</taxon>
        <taxon>Hemiptera</taxon>
        <taxon>Heteroptera</taxon>
        <taxon>Panheteroptera</taxon>
        <taxon>Cimicomorpha</taxon>
        <taxon>Miridae</taxon>
        <taxon>Mirini</taxon>
        <taxon>Lygus</taxon>
    </lineage>
</organism>
<keyword evidence="3" id="KW-0732">Signal</keyword>
<accession>A0A0A9WJJ6</accession>
<dbReference type="InterPro" id="IPR051487">
    <property type="entry name" value="Ser/Thr_Proteases_Immune/Dev"/>
</dbReference>
<dbReference type="SUPFAM" id="SSF50494">
    <property type="entry name" value="Trypsin-like serine proteases"/>
    <property type="match status" value="1"/>
</dbReference>
<dbReference type="PROSITE" id="PS50240">
    <property type="entry name" value="TRYPSIN_DOM"/>
    <property type="match status" value="1"/>
</dbReference>
<feature type="domain" description="Peptidase S1" evidence="4">
    <location>
        <begin position="64"/>
        <end position="312"/>
    </location>
</feature>
<feature type="signal peptide" evidence="3">
    <location>
        <begin position="1"/>
        <end position="19"/>
    </location>
</feature>
<comment type="similarity">
    <text evidence="2">Belongs to the peptidase S1 family. CLIP subfamily.</text>
</comment>
<protein>
    <submittedName>
        <fullName evidence="5">Chymotrypsin A</fullName>
    </submittedName>
</protein>
<proteinExistence type="inferred from homology"/>
<dbReference type="GO" id="GO:0004252">
    <property type="term" value="F:serine-type endopeptidase activity"/>
    <property type="evidence" value="ECO:0007669"/>
    <property type="project" value="InterPro"/>
</dbReference>
<dbReference type="PANTHER" id="PTHR24256">
    <property type="entry name" value="TRYPTASE-RELATED"/>
    <property type="match status" value="1"/>
</dbReference>
<dbReference type="GO" id="GO:0006508">
    <property type="term" value="P:proteolysis"/>
    <property type="evidence" value="ECO:0007669"/>
    <property type="project" value="InterPro"/>
</dbReference>
<name>A0A0A9WJJ6_LYGHE</name>
<feature type="chain" id="PRO_5015033665" evidence="3">
    <location>
        <begin position="20"/>
        <end position="356"/>
    </location>
</feature>
<sequence length="356" mass="39598">MSCLFRFDVLVICLLLCEKFSPDLVVTAKSRNTIANYRTEESSPVLPNYIQVADRPSLTHELWFPFIVALQRWILPGEWFHSCSGSIISADVVLTSCQCIGKETTGNRMSYYFENWVRVIAGSRDSDSPNLQTARVKGFKAHPSCTYPGSFLLTSDVGFVFLLKPFVFNLAIRPLIFPTRDVSESYASLNMLIEHETKCYTPGWGTTDISLNGSVATFSVHPSLTTVQIISEEQCKMNFCSLHSDKCERNFSEYNQVCVLAFPDSPSCFSDIGGPLICNGYVVGVASWTVDHCVSHSPDIFSDIRAILDVLKFYGHENNSPVNGQSVRLTSGQECPSSIPISITIVVVYYTTLLIP</sequence>
<reference evidence="5" key="2">
    <citation type="submission" date="2014-07" db="EMBL/GenBank/DDBJ databases">
        <authorList>
            <person name="Hull J."/>
        </authorList>
    </citation>
    <scope>NUCLEOTIDE SEQUENCE</scope>
</reference>
<dbReference type="InterPro" id="IPR001254">
    <property type="entry name" value="Trypsin_dom"/>
</dbReference>